<evidence type="ECO:0000256" key="2">
    <source>
        <dbReference type="SAM" id="MobiDB-lite"/>
    </source>
</evidence>
<keyword evidence="4" id="KW-1185">Reference proteome</keyword>
<sequence>MYRSPLMNLPGAAELVAADDSPLDAAGVAWHYGDPFAEQRALMFGPVLIDRSHRRVIKVAGPDAAEFLNNLLSQKLDDASDGFSAAALDLDGQGRILHHAHVTRAADAFYLNVPSYSGDSLREYLSRMIFWSNVTVEDTDYAVVTELSPAPTPTSLIDDPSTSETTPLPTSPVEWAGPGPYRYDTLVPRSALRDAVRSFRAAGGKLAGLMAFTAARVHAGEPELRADLDDKSIPHEAHRLIGRGDTLGAVHLDKGCYRGQETVARVDNIGRSPRLMVKLHLDGSAPLDPEMGADITLGGRRVGRLGTMVHDCDYGPIALALIKRSALATVIDTTRAATQPPGAHHSPAGPTFEVAAGEEGEIAVAATVDPDSLPADEGNHAGRAAIDRLKGRSPQFD</sequence>
<dbReference type="PANTHER" id="PTHR22602:SF0">
    <property type="entry name" value="TRANSFERASE CAF17, MITOCHONDRIAL-RELATED"/>
    <property type="match status" value="1"/>
</dbReference>
<feature type="region of interest" description="Disordered" evidence="2">
    <location>
        <begin position="369"/>
        <end position="397"/>
    </location>
</feature>
<dbReference type="Proteomes" id="UP000658613">
    <property type="component" value="Unassembled WGS sequence"/>
</dbReference>
<name>A0A931E321_9CORY</name>
<dbReference type="NCBIfam" id="TIGR03317">
    <property type="entry name" value="ygfZ_signature"/>
    <property type="match status" value="1"/>
</dbReference>
<feature type="region of interest" description="Disordered" evidence="2">
    <location>
        <begin position="152"/>
        <end position="175"/>
    </location>
</feature>
<dbReference type="PANTHER" id="PTHR22602">
    <property type="entry name" value="TRANSFERASE CAF17, MITOCHONDRIAL-RELATED"/>
    <property type="match status" value="1"/>
</dbReference>
<accession>A0A931E321</accession>
<comment type="caution">
    <text evidence="3">The sequence shown here is derived from an EMBL/GenBank/DDBJ whole genome shotgun (WGS) entry which is preliminary data.</text>
</comment>
<dbReference type="SUPFAM" id="SSF103025">
    <property type="entry name" value="Folate-binding domain"/>
    <property type="match status" value="1"/>
</dbReference>
<feature type="compositionally biased region" description="Low complexity" evidence="2">
    <location>
        <begin position="160"/>
        <end position="172"/>
    </location>
</feature>
<organism evidence="3 4">
    <name type="scientific">Corynebacterium aquatimens</name>
    <dbReference type="NCBI Taxonomy" id="1190508"/>
    <lineage>
        <taxon>Bacteria</taxon>
        <taxon>Bacillati</taxon>
        <taxon>Actinomycetota</taxon>
        <taxon>Actinomycetes</taxon>
        <taxon>Mycobacteriales</taxon>
        <taxon>Corynebacteriaceae</taxon>
        <taxon>Corynebacterium</taxon>
    </lineage>
</organism>
<reference evidence="3" key="1">
    <citation type="submission" date="2020-11" db="EMBL/GenBank/DDBJ databases">
        <title>Sequencing the genomes of 1000 actinobacteria strains.</title>
        <authorList>
            <person name="Klenk H.-P."/>
        </authorList>
    </citation>
    <scope>NUCLEOTIDE SEQUENCE</scope>
    <source>
        <strain evidence="3">DSM 45632</strain>
    </source>
</reference>
<dbReference type="InterPro" id="IPR017703">
    <property type="entry name" value="YgfZ/GCV_T_CS"/>
</dbReference>
<protein>
    <submittedName>
        <fullName evidence="3">Folate-binding protein YgfZ</fullName>
    </submittedName>
</protein>
<dbReference type="Gene3D" id="3.30.1360.120">
    <property type="entry name" value="Probable tRNA modification gtpase trme, domain 1"/>
    <property type="match status" value="1"/>
</dbReference>
<dbReference type="InterPro" id="IPR027266">
    <property type="entry name" value="TrmE/GcvT-like"/>
</dbReference>
<dbReference type="InterPro" id="IPR045179">
    <property type="entry name" value="YgfZ/GcvT"/>
</dbReference>
<evidence type="ECO:0000256" key="1">
    <source>
        <dbReference type="ARBA" id="ARBA00022946"/>
    </source>
</evidence>
<gene>
    <name evidence="3" type="ORF">IW254_001260</name>
</gene>
<dbReference type="GO" id="GO:0016226">
    <property type="term" value="P:iron-sulfur cluster assembly"/>
    <property type="evidence" value="ECO:0007669"/>
    <property type="project" value="TreeGrafter"/>
</dbReference>
<dbReference type="RefSeq" id="WP_196824705.1">
    <property type="nucleotide sequence ID" value="NZ_CP046980.1"/>
</dbReference>
<evidence type="ECO:0000313" key="4">
    <source>
        <dbReference type="Proteomes" id="UP000658613"/>
    </source>
</evidence>
<dbReference type="EMBL" id="JADOUE010000001">
    <property type="protein sequence ID" value="MBG6122291.1"/>
    <property type="molecule type" value="Genomic_DNA"/>
</dbReference>
<evidence type="ECO:0000313" key="3">
    <source>
        <dbReference type="EMBL" id="MBG6122291.1"/>
    </source>
</evidence>
<dbReference type="AlphaFoldDB" id="A0A931E321"/>
<feature type="compositionally biased region" description="Basic and acidic residues" evidence="2">
    <location>
        <begin position="377"/>
        <end position="390"/>
    </location>
</feature>
<keyword evidence="1" id="KW-0809">Transit peptide</keyword>
<proteinExistence type="predicted"/>